<comment type="similarity">
    <text evidence="1">Belongs to the MIX23 family.</text>
</comment>
<keyword evidence="5" id="KW-1185">Reference proteome</keyword>
<evidence type="ECO:0000313" key="4">
    <source>
        <dbReference type="Ensembl" id="ENSEBUP00000021904.1"/>
    </source>
</evidence>
<proteinExistence type="inferred from homology"/>
<sequence length="147" mass="16770">MLNQLRTTDDRIVHELNVSVPTASISALVDPTTTCKQLYMKLQEAHQTRAAAIRACVTLSSKRINELNDQRESDHDDLTLRKELRNEQLKPRVESSTPSGCGQKLCKWSGAQVGRRKTLHDGGFLVGDWLWRRGWKCGFPRKGRGRW</sequence>
<dbReference type="Proteomes" id="UP000694388">
    <property type="component" value="Unplaced"/>
</dbReference>
<dbReference type="GO" id="GO:0005758">
    <property type="term" value="C:mitochondrial intermembrane space"/>
    <property type="evidence" value="ECO:0007669"/>
    <property type="project" value="InterPro"/>
</dbReference>
<organism evidence="4 5">
    <name type="scientific">Eptatretus burgeri</name>
    <name type="common">Inshore hagfish</name>
    <dbReference type="NCBI Taxonomy" id="7764"/>
    <lineage>
        <taxon>Eukaryota</taxon>
        <taxon>Metazoa</taxon>
        <taxon>Chordata</taxon>
        <taxon>Craniata</taxon>
        <taxon>Vertebrata</taxon>
        <taxon>Cyclostomata</taxon>
        <taxon>Myxini</taxon>
        <taxon>Myxiniformes</taxon>
        <taxon>Myxinidae</taxon>
        <taxon>Eptatretinae</taxon>
        <taxon>Eptatretus</taxon>
    </lineage>
</organism>
<evidence type="ECO:0000256" key="2">
    <source>
        <dbReference type="ARBA" id="ARBA00024228"/>
    </source>
</evidence>
<dbReference type="GeneTree" id="ENSGT00390000011053"/>
<evidence type="ECO:0000313" key="5">
    <source>
        <dbReference type="Proteomes" id="UP000694388"/>
    </source>
</evidence>
<name>A0A8C4QX68_EPTBU</name>
<dbReference type="OMA" id="LCKWSGA"/>
<reference evidence="4" key="1">
    <citation type="submission" date="2025-08" db="UniProtKB">
        <authorList>
            <consortium name="Ensembl"/>
        </authorList>
    </citation>
    <scope>IDENTIFICATION</scope>
</reference>
<protein>
    <recommendedName>
        <fullName evidence="2">Protein MIX23</fullName>
    </recommendedName>
    <alternativeName>
        <fullName evidence="3">Coiled-coil domain-containing protein 58</fullName>
    </alternativeName>
</protein>
<dbReference type="PANTHER" id="PTHR31905:SF2">
    <property type="entry name" value="PROTEIN MIX23"/>
    <property type="match status" value="1"/>
</dbReference>
<dbReference type="PANTHER" id="PTHR31905">
    <property type="entry name" value="COILED-COIL DOMAIN-CONTAINING PROTEIN 58"/>
    <property type="match status" value="1"/>
</dbReference>
<accession>A0A8C4QX68</accession>
<reference evidence="4" key="2">
    <citation type="submission" date="2025-09" db="UniProtKB">
        <authorList>
            <consortium name="Ensembl"/>
        </authorList>
    </citation>
    <scope>IDENTIFICATION</scope>
</reference>
<dbReference type="Pfam" id="PF09774">
    <property type="entry name" value="MIX23"/>
    <property type="match status" value="1"/>
</dbReference>
<evidence type="ECO:0000256" key="3">
    <source>
        <dbReference type="ARBA" id="ARBA00030733"/>
    </source>
</evidence>
<dbReference type="AlphaFoldDB" id="A0A8C4QX68"/>
<dbReference type="InterPro" id="IPR019171">
    <property type="entry name" value="MIX23"/>
</dbReference>
<dbReference type="Ensembl" id="ENSEBUT00000022480.1">
    <property type="protein sequence ID" value="ENSEBUP00000021904.1"/>
    <property type="gene ID" value="ENSEBUG00000013516.1"/>
</dbReference>
<evidence type="ECO:0000256" key="1">
    <source>
        <dbReference type="ARBA" id="ARBA00024204"/>
    </source>
</evidence>